<organism evidence="2">
    <name type="scientific">viral metagenome</name>
    <dbReference type="NCBI Taxonomy" id="1070528"/>
    <lineage>
        <taxon>unclassified sequences</taxon>
        <taxon>metagenomes</taxon>
        <taxon>organismal metagenomes</taxon>
    </lineage>
</organism>
<reference evidence="2" key="1">
    <citation type="journal article" date="2020" name="Nature">
        <title>Giant virus diversity and host interactions through global metagenomics.</title>
        <authorList>
            <person name="Schulz F."/>
            <person name="Roux S."/>
            <person name="Paez-Espino D."/>
            <person name="Jungbluth S."/>
            <person name="Walsh D.A."/>
            <person name="Denef V.J."/>
            <person name="McMahon K.D."/>
            <person name="Konstantinidis K.T."/>
            <person name="Eloe-Fadrosh E.A."/>
            <person name="Kyrpides N.C."/>
            <person name="Woyke T."/>
        </authorList>
    </citation>
    <scope>NUCLEOTIDE SEQUENCE</scope>
    <source>
        <strain evidence="2">GVMAG-M-3300023174-141</strain>
    </source>
</reference>
<evidence type="ECO:0000256" key="1">
    <source>
        <dbReference type="SAM" id="MobiDB-lite"/>
    </source>
</evidence>
<dbReference type="EMBL" id="MN739587">
    <property type="protein sequence ID" value="QHT14597.1"/>
    <property type="molecule type" value="Genomic_DNA"/>
</dbReference>
<sequence>MAAANEEPSVFQSKYTEFVEDVLGALPEYTAQIQAAAALDPAARLNRFHQEVKVANTLGGQDDHTKNPGTILPGVAVEDHVWTTLSENTKKAIWEHVRIVSICCFMEAGFGDNAKPEWMEDAMNEMKKKLESVDFAAIIKKFMMFFQPGDGSNATSDEKGPDLKGMFENGIPKLPERFLKGHLAKLAQELVKDITPDDLGISPEMLKDCEKDPSRAFNILISTFTNNPGIIQKTIAKIGKRLQQKVQSGAIRPQEIAREAEELMKEFAGNSSFVDMMGGLKSAFGMEDMDIARAAGKEGSARMATVRDRLRKKLEKKQQAAASGAGNKKK</sequence>
<dbReference type="AlphaFoldDB" id="A0A6C0DDK7"/>
<name>A0A6C0DDK7_9ZZZZ</name>
<protein>
    <submittedName>
        <fullName evidence="2">Uncharacterized protein</fullName>
    </submittedName>
</protein>
<feature type="region of interest" description="Disordered" evidence="1">
    <location>
        <begin position="311"/>
        <end position="330"/>
    </location>
</feature>
<proteinExistence type="predicted"/>
<evidence type="ECO:0000313" key="2">
    <source>
        <dbReference type="EMBL" id="QHT14597.1"/>
    </source>
</evidence>
<accession>A0A6C0DDK7</accession>